<reference evidence="1 2" key="1">
    <citation type="submission" date="2023-07" db="EMBL/GenBank/DDBJ databases">
        <title>Genomic Encyclopedia of Type Strains, Phase IV (KMG-IV): sequencing the most valuable type-strain genomes for metagenomic binning, comparative biology and taxonomic classification.</title>
        <authorList>
            <person name="Goeker M."/>
        </authorList>
    </citation>
    <scope>NUCLEOTIDE SEQUENCE [LARGE SCALE GENOMIC DNA]</scope>
    <source>
        <strain evidence="1 2">DSM 17740</strain>
    </source>
</reference>
<dbReference type="EMBL" id="JAUSUQ010000009">
    <property type="protein sequence ID" value="MDQ0339697.1"/>
    <property type="molecule type" value="Genomic_DNA"/>
</dbReference>
<evidence type="ECO:0008006" key="3">
    <source>
        <dbReference type="Google" id="ProtNLM"/>
    </source>
</evidence>
<accession>A0ABU0CTF1</accession>
<comment type="caution">
    <text evidence="1">The sequence shown here is derived from an EMBL/GenBank/DDBJ whole genome shotgun (WGS) entry which is preliminary data.</text>
</comment>
<keyword evidence="2" id="KW-1185">Reference proteome</keyword>
<dbReference type="RefSeq" id="WP_307340090.1">
    <property type="nucleotide sequence ID" value="NZ_JAUSUQ010000009.1"/>
</dbReference>
<dbReference type="Proteomes" id="UP001232445">
    <property type="component" value="Unassembled WGS sequence"/>
</dbReference>
<evidence type="ECO:0000313" key="2">
    <source>
        <dbReference type="Proteomes" id="UP001232445"/>
    </source>
</evidence>
<gene>
    <name evidence="1" type="ORF">J2S00_002490</name>
</gene>
<protein>
    <recommendedName>
        <fullName evidence="3">CGNR zinc finger domain-containing protein</fullName>
    </recommendedName>
</protein>
<organism evidence="1 2">
    <name type="scientific">Caldalkalibacillus uzonensis</name>
    <dbReference type="NCBI Taxonomy" id="353224"/>
    <lineage>
        <taxon>Bacteria</taxon>
        <taxon>Bacillati</taxon>
        <taxon>Bacillota</taxon>
        <taxon>Bacilli</taxon>
        <taxon>Bacillales</taxon>
        <taxon>Bacillaceae</taxon>
        <taxon>Caldalkalibacillus</taxon>
    </lineage>
</organism>
<evidence type="ECO:0000313" key="1">
    <source>
        <dbReference type="EMBL" id="MDQ0339697.1"/>
    </source>
</evidence>
<sequence>MPHELEYVTYHHPDDIILVKSKALSDEHFSTFIDKHCGDGFDKKEYINFFKRLFEDQIKAGEEKIRGYRKDIMNIIDSNVYCLVGLRFTSIKTKVLEPRVKKTEGIAMKFASLKTIEDIKSFAKEYGLLGVLVPYKSTGLLNVLYRGITSPNYYYGVFEPLSVWKYYIQHIRGLTKLYQILSDPDLKETDVIGVLSKHESYDSVAKFIAYDHNGDSIHVSNFLIPGFNQDEEVDKQKAIKLLGNSLQGGLYSAINVSFSDVIPSKYNRLGFKIKETYTTHYLLAAIYYDLWRMMAEDQDVIFCGYCGRALPKKGKKMYCNNSCKQMAYRKRKQKKQKKKDKPDVIF</sequence>
<proteinExistence type="predicted"/>
<name>A0ABU0CTF1_9BACI</name>